<evidence type="ECO:0000256" key="1">
    <source>
        <dbReference type="SAM" id="MobiDB-lite"/>
    </source>
</evidence>
<reference evidence="2 3" key="1">
    <citation type="submission" date="2018-10" db="EMBL/GenBank/DDBJ databases">
        <authorList>
            <person name="Ekblom R."/>
            <person name="Jareborg N."/>
        </authorList>
    </citation>
    <scope>NUCLEOTIDE SEQUENCE [LARGE SCALE GENOMIC DNA]</scope>
    <source>
        <tissue evidence="2">Muscle</tissue>
    </source>
</reference>
<name>A0A9X9M2F1_GULGU</name>
<feature type="non-terminal residue" evidence="2">
    <location>
        <position position="58"/>
    </location>
</feature>
<comment type="caution">
    <text evidence="2">The sequence shown here is derived from an EMBL/GenBank/DDBJ whole genome shotgun (WGS) entry which is preliminary data.</text>
</comment>
<sequence>APRGPAKVKWNAAIKEPFHSEDLTAIQGPLCPRVGQGEYRDRHTGNQKHPCNKWLQKN</sequence>
<keyword evidence="3" id="KW-1185">Reference proteome</keyword>
<organism evidence="2 3">
    <name type="scientific">Gulo gulo</name>
    <name type="common">Wolverine</name>
    <name type="synonym">Gluton</name>
    <dbReference type="NCBI Taxonomy" id="48420"/>
    <lineage>
        <taxon>Eukaryota</taxon>
        <taxon>Metazoa</taxon>
        <taxon>Chordata</taxon>
        <taxon>Craniata</taxon>
        <taxon>Vertebrata</taxon>
        <taxon>Euteleostomi</taxon>
        <taxon>Mammalia</taxon>
        <taxon>Eutheria</taxon>
        <taxon>Laurasiatheria</taxon>
        <taxon>Carnivora</taxon>
        <taxon>Caniformia</taxon>
        <taxon>Musteloidea</taxon>
        <taxon>Mustelidae</taxon>
        <taxon>Guloninae</taxon>
        <taxon>Gulo</taxon>
    </lineage>
</organism>
<feature type="region of interest" description="Disordered" evidence="1">
    <location>
        <begin position="37"/>
        <end position="58"/>
    </location>
</feature>
<proteinExistence type="predicted"/>
<dbReference type="EMBL" id="CYRY02038541">
    <property type="protein sequence ID" value="VCX30583.1"/>
    <property type="molecule type" value="Genomic_DNA"/>
</dbReference>
<dbReference type="Proteomes" id="UP000269945">
    <property type="component" value="Unassembled WGS sequence"/>
</dbReference>
<dbReference type="AlphaFoldDB" id="A0A9X9M2F1"/>
<accession>A0A9X9M2F1</accession>
<protein>
    <submittedName>
        <fullName evidence="2">Uncharacterized protein</fullName>
    </submittedName>
</protein>
<evidence type="ECO:0000313" key="2">
    <source>
        <dbReference type="EMBL" id="VCX30583.1"/>
    </source>
</evidence>
<gene>
    <name evidence="2" type="ORF">BN2614_LOCUS1</name>
</gene>
<evidence type="ECO:0000313" key="3">
    <source>
        <dbReference type="Proteomes" id="UP000269945"/>
    </source>
</evidence>